<feature type="domain" description="Transglycosylase SLT" evidence="1">
    <location>
        <begin position="111"/>
        <end position="188"/>
    </location>
</feature>
<organism evidence="2">
    <name type="scientific">marine metagenome</name>
    <dbReference type="NCBI Taxonomy" id="408172"/>
    <lineage>
        <taxon>unclassified sequences</taxon>
        <taxon>metagenomes</taxon>
        <taxon>ecological metagenomes</taxon>
    </lineage>
</organism>
<name>A0A381VUY2_9ZZZZ</name>
<protein>
    <recommendedName>
        <fullName evidence="1">Transglycosylase SLT domain-containing protein</fullName>
    </recommendedName>
</protein>
<dbReference type="Gene3D" id="1.10.530.10">
    <property type="match status" value="1"/>
</dbReference>
<dbReference type="SUPFAM" id="SSF53955">
    <property type="entry name" value="Lysozyme-like"/>
    <property type="match status" value="1"/>
</dbReference>
<dbReference type="AlphaFoldDB" id="A0A381VUY2"/>
<dbReference type="InterPro" id="IPR008258">
    <property type="entry name" value="Transglycosylase_SLT_dom_1"/>
</dbReference>
<proteinExistence type="predicted"/>
<evidence type="ECO:0000313" key="2">
    <source>
        <dbReference type="EMBL" id="SVA44082.1"/>
    </source>
</evidence>
<evidence type="ECO:0000259" key="1">
    <source>
        <dbReference type="Pfam" id="PF01464"/>
    </source>
</evidence>
<sequence>VGNKTFIYMMTISLVLFLFPGKAAQGGRWADIAQETFDVLDEWKELRNITKDLPFAEAPEEVMESIEREVKMSALEPRELMAILSTDTKIIKRLKSKCSSFTEEIQKVSFIFDVPEEVLYGLIFHESGCDPAIKNPKSSATGLTQMIDGTWIWAKKKIKQDFKMELKNRRNPHDSLMAGTWYLNHLFMLAERNNGEHLDRKSVPSWRIPLKYYYAGDSCGPKPRCRPEKEIYANNIITLADGLLAG</sequence>
<dbReference type="Pfam" id="PF01464">
    <property type="entry name" value="SLT"/>
    <property type="match status" value="1"/>
</dbReference>
<feature type="non-terminal residue" evidence="2">
    <location>
        <position position="1"/>
    </location>
</feature>
<gene>
    <name evidence="2" type="ORF">METZ01_LOCUS96936</name>
</gene>
<dbReference type="InterPro" id="IPR023346">
    <property type="entry name" value="Lysozyme-like_dom_sf"/>
</dbReference>
<accession>A0A381VUY2</accession>
<dbReference type="EMBL" id="UINC01009858">
    <property type="protein sequence ID" value="SVA44082.1"/>
    <property type="molecule type" value="Genomic_DNA"/>
</dbReference>
<reference evidence="2" key="1">
    <citation type="submission" date="2018-05" db="EMBL/GenBank/DDBJ databases">
        <authorList>
            <person name="Lanie J.A."/>
            <person name="Ng W.-L."/>
            <person name="Kazmierczak K.M."/>
            <person name="Andrzejewski T.M."/>
            <person name="Davidsen T.M."/>
            <person name="Wayne K.J."/>
            <person name="Tettelin H."/>
            <person name="Glass J.I."/>
            <person name="Rusch D."/>
            <person name="Podicherti R."/>
            <person name="Tsui H.-C.T."/>
            <person name="Winkler M.E."/>
        </authorList>
    </citation>
    <scope>NUCLEOTIDE SEQUENCE</scope>
</reference>